<evidence type="ECO:0000313" key="1">
    <source>
        <dbReference type="EMBL" id="SFC72062.1"/>
    </source>
</evidence>
<dbReference type="STRING" id="623281.SAMN05421747_12115"/>
<accession>A0A1I1LHR6</accession>
<protein>
    <submittedName>
        <fullName evidence="1">Uncharacterized protein</fullName>
    </submittedName>
</protein>
<dbReference type="Pfam" id="PF26622">
    <property type="entry name" value="DUF8199"/>
    <property type="match status" value="1"/>
</dbReference>
<name>A0A1I1LHR6_9SPHI</name>
<sequence>MAKIFSILLTIVYGLSATGASVHLHYCCGKAQQLVIQLQHEAGHHDCPLCTEHQQPVEATAGCCDEQSCGDAEHDGHCQDVKVEAATTTKEHLPSNDKNLFSIYPAELLVFTLIRFANQPLAIHQAPKTTANVGSPPAVPLFIRHCTYLI</sequence>
<evidence type="ECO:0000313" key="2">
    <source>
        <dbReference type="Proteomes" id="UP000199577"/>
    </source>
</evidence>
<gene>
    <name evidence="1" type="ORF">SAMN05421747_12115</name>
</gene>
<dbReference type="InterPro" id="IPR058512">
    <property type="entry name" value="DUF8199"/>
</dbReference>
<dbReference type="EMBL" id="FOLL01000021">
    <property type="protein sequence ID" value="SFC72062.1"/>
    <property type="molecule type" value="Genomic_DNA"/>
</dbReference>
<dbReference type="Proteomes" id="UP000199577">
    <property type="component" value="Unassembled WGS sequence"/>
</dbReference>
<dbReference type="AlphaFoldDB" id="A0A1I1LHR6"/>
<reference evidence="1 2" key="1">
    <citation type="submission" date="2016-10" db="EMBL/GenBank/DDBJ databases">
        <authorList>
            <person name="de Groot N.N."/>
        </authorList>
    </citation>
    <scope>NUCLEOTIDE SEQUENCE [LARGE SCALE GENOMIC DNA]</scope>
    <source>
        <strain evidence="1 2">DSM 22900</strain>
    </source>
</reference>
<proteinExistence type="predicted"/>
<organism evidence="1 2">
    <name type="scientific">Parapedobacter composti</name>
    <dbReference type="NCBI Taxonomy" id="623281"/>
    <lineage>
        <taxon>Bacteria</taxon>
        <taxon>Pseudomonadati</taxon>
        <taxon>Bacteroidota</taxon>
        <taxon>Sphingobacteriia</taxon>
        <taxon>Sphingobacteriales</taxon>
        <taxon>Sphingobacteriaceae</taxon>
        <taxon>Parapedobacter</taxon>
    </lineage>
</organism>
<keyword evidence="2" id="KW-1185">Reference proteome</keyword>